<dbReference type="OrthoDB" id="5319888at2"/>
<dbReference type="Gene3D" id="3.40.630.30">
    <property type="match status" value="1"/>
</dbReference>
<feature type="domain" description="N-acetyltransferase" evidence="3">
    <location>
        <begin position="1"/>
        <end position="187"/>
    </location>
</feature>
<dbReference type="GO" id="GO:0016747">
    <property type="term" value="F:acyltransferase activity, transferring groups other than amino-acyl groups"/>
    <property type="evidence" value="ECO:0007669"/>
    <property type="project" value="InterPro"/>
</dbReference>
<organism evidence="4 5">
    <name type="scientific">Hoylesella buccalis DNF00853</name>
    <dbReference type="NCBI Taxonomy" id="1401074"/>
    <lineage>
        <taxon>Bacteria</taxon>
        <taxon>Pseudomonadati</taxon>
        <taxon>Bacteroidota</taxon>
        <taxon>Bacteroidia</taxon>
        <taxon>Bacteroidales</taxon>
        <taxon>Prevotellaceae</taxon>
        <taxon>Hoylesella</taxon>
    </lineage>
</organism>
<dbReference type="InterPro" id="IPR000182">
    <property type="entry name" value="GNAT_dom"/>
</dbReference>
<dbReference type="AlphaFoldDB" id="A0A095ZHN4"/>
<reference evidence="4 5" key="1">
    <citation type="submission" date="2014-07" db="EMBL/GenBank/DDBJ databases">
        <authorList>
            <person name="McCorrison J."/>
            <person name="Sanka R."/>
            <person name="Torralba M."/>
            <person name="Gillis M."/>
            <person name="Haft D.H."/>
            <person name="Methe B."/>
            <person name="Sutton G."/>
            <person name="Nelson K.E."/>
        </authorList>
    </citation>
    <scope>NUCLEOTIDE SEQUENCE [LARGE SCALE GENOMIC DNA]</scope>
    <source>
        <strain evidence="4 5">DNF00853</strain>
    </source>
</reference>
<dbReference type="PROSITE" id="PS51186">
    <property type="entry name" value="GNAT"/>
    <property type="match status" value="1"/>
</dbReference>
<evidence type="ECO:0000313" key="4">
    <source>
        <dbReference type="EMBL" id="KGF33831.1"/>
    </source>
</evidence>
<dbReference type="InterPro" id="IPR016181">
    <property type="entry name" value="Acyl_CoA_acyltransferase"/>
</dbReference>
<gene>
    <name evidence="4" type="ORF">HMPREF2137_10445</name>
</gene>
<sequence>MKITQASKHQAREIAKYIMLAMNYECCQNLAGPHHTLIDFEDLLTELVALEKSQYSYTNTLVALNDEDEVIGVCVSYDGAQLHDLRQPFIDAALKKFDIDYQNQIDEADEDELYIDSLAVNPNYRRQGIAKRLIMESIRKAQSMGIHKIGLLVDKDNPLAEKLYVAQGFRYVDDTTWGGHSMKHLQYHTTFFS</sequence>
<evidence type="ECO:0000313" key="5">
    <source>
        <dbReference type="Proteomes" id="UP000029556"/>
    </source>
</evidence>
<dbReference type="InterPro" id="IPR050680">
    <property type="entry name" value="YpeA/RimI_acetyltransf"/>
</dbReference>
<dbReference type="PANTHER" id="PTHR43420:SF44">
    <property type="entry name" value="ACETYLTRANSFERASE YPEA"/>
    <property type="match status" value="1"/>
</dbReference>
<accession>A0A095ZHN4</accession>
<dbReference type="Proteomes" id="UP000029556">
    <property type="component" value="Unassembled WGS sequence"/>
</dbReference>
<evidence type="ECO:0000256" key="1">
    <source>
        <dbReference type="ARBA" id="ARBA00022679"/>
    </source>
</evidence>
<dbReference type="SUPFAM" id="SSF55729">
    <property type="entry name" value="Acyl-CoA N-acyltransferases (Nat)"/>
    <property type="match status" value="1"/>
</dbReference>
<evidence type="ECO:0000259" key="3">
    <source>
        <dbReference type="PROSITE" id="PS51186"/>
    </source>
</evidence>
<proteinExistence type="predicted"/>
<evidence type="ECO:0000256" key="2">
    <source>
        <dbReference type="ARBA" id="ARBA00023315"/>
    </source>
</evidence>
<dbReference type="CDD" id="cd04301">
    <property type="entry name" value="NAT_SF"/>
    <property type="match status" value="1"/>
</dbReference>
<dbReference type="RefSeq" id="WP_023057998.1">
    <property type="nucleotide sequence ID" value="NZ_JRNN01000078.1"/>
</dbReference>
<keyword evidence="2" id="KW-0012">Acyltransferase</keyword>
<comment type="caution">
    <text evidence="4">The sequence shown here is derived from an EMBL/GenBank/DDBJ whole genome shotgun (WGS) entry which is preliminary data.</text>
</comment>
<name>A0A095ZHN4_9BACT</name>
<keyword evidence="1" id="KW-0808">Transferase</keyword>
<dbReference type="EMBL" id="JRNN01000078">
    <property type="protein sequence ID" value="KGF33831.1"/>
    <property type="molecule type" value="Genomic_DNA"/>
</dbReference>
<dbReference type="PANTHER" id="PTHR43420">
    <property type="entry name" value="ACETYLTRANSFERASE"/>
    <property type="match status" value="1"/>
</dbReference>
<protein>
    <submittedName>
        <fullName evidence="4">Zinc ABC transporter permease</fullName>
    </submittedName>
</protein>
<dbReference type="Pfam" id="PF00583">
    <property type="entry name" value="Acetyltransf_1"/>
    <property type="match status" value="1"/>
</dbReference>